<dbReference type="PANTHER" id="PTHR34819:SF3">
    <property type="entry name" value="CELL SURFACE PROTEIN"/>
    <property type="match status" value="1"/>
</dbReference>
<evidence type="ECO:0000259" key="1">
    <source>
        <dbReference type="Pfam" id="PF01345"/>
    </source>
</evidence>
<proteinExistence type="predicted"/>
<organism evidence="2 3">
    <name type="scientific">Paraclostridium bifermentans</name>
    <name type="common">Clostridium bifermentans</name>
    <dbReference type="NCBI Taxonomy" id="1490"/>
    <lineage>
        <taxon>Bacteria</taxon>
        <taxon>Bacillati</taxon>
        <taxon>Bacillota</taxon>
        <taxon>Clostridia</taxon>
        <taxon>Peptostreptococcales</taxon>
        <taxon>Peptostreptococcaceae</taxon>
        <taxon>Paraclostridium</taxon>
    </lineage>
</organism>
<name>A0A5P3XEK0_PARBF</name>
<evidence type="ECO:0000313" key="2">
    <source>
        <dbReference type="EMBL" id="QEZ68843.1"/>
    </source>
</evidence>
<dbReference type="NCBIfam" id="TIGR01451">
    <property type="entry name" value="B_ant_repeat"/>
    <property type="match status" value="1"/>
</dbReference>
<dbReference type="InterPro" id="IPR047589">
    <property type="entry name" value="DUF11_rpt"/>
</dbReference>
<dbReference type="Proteomes" id="UP000326961">
    <property type="component" value="Chromosome"/>
</dbReference>
<dbReference type="EMBL" id="CP032452">
    <property type="protein sequence ID" value="QEZ68843.1"/>
    <property type="molecule type" value="Genomic_DNA"/>
</dbReference>
<sequence>MRVVNECRVDFKYRLTQDSPLVTRTNFSNLVSTEIIKDMLNVEKFVDKKCTYAFDILTYSIVITNTSNFTITNVFFKDKIPKGTVFIENSVKVDDIKKKCLRPDNGFYINKINYRSSVIIRFKVIVLPQCFTQQITNFSTIQQNHILNIEEEPVKLNIDSNIVSSEFQSKVFKQINICEIIRLKKDITKILKYEVNVKVLESKIVDSPINRTNQKNRSNMCNLVVIGSIEYKIHFLSGNKENNNVNIIRYQFGFSSYLMTPIGIAYIKNENIKVNVNYASANLINKNLIVTSTNLYMYFENNLNKNKKLNPL</sequence>
<evidence type="ECO:0000313" key="3">
    <source>
        <dbReference type="Proteomes" id="UP000326961"/>
    </source>
</evidence>
<dbReference type="RefSeq" id="WP_150886478.1">
    <property type="nucleotide sequence ID" value="NZ_CP032452.1"/>
</dbReference>
<gene>
    <name evidence="2" type="ORF">D4A35_07810</name>
</gene>
<dbReference type="PANTHER" id="PTHR34819">
    <property type="entry name" value="LARGE CYSTEINE-RICH PERIPLASMIC PROTEIN OMCB"/>
    <property type="match status" value="1"/>
</dbReference>
<feature type="domain" description="DUF11" evidence="1">
    <location>
        <begin position="40"/>
        <end position="144"/>
    </location>
</feature>
<reference evidence="2 3" key="1">
    <citation type="submission" date="2018-09" db="EMBL/GenBank/DDBJ databases">
        <title>A clostridial neurotoxin that targets Anopheles mosquitoes.</title>
        <authorList>
            <person name="Contreras E."/>
            <person name="Masuyer G."/>
            <person name="Qureshi N."/>
            <person name="Chawla S."/>
            <person name="Lim H.L."/>
            <person name="Chen J."/>
            <person name="Stenmark P."/>
            <person name="Gill S."/>
        </authorList>
    </citation>
    <scope>NUCLEOTIDE SEQUENCE [LARGE SCALE GENOMIC DNA]</scope>
    <source>
        <strain evidence="2 3">Cbm</strain>
    </source>
</reference>
<dbReference type="Pfam" id="PF01345">
    <property type="entry name" value="DUF11"/>
    <property type="match status" value="1"/>
</dbReference>
<protein>
    <submittedName>
        <fullName evidence="2">DUF11 domain-containing protein</fullName>
    </submittedName>
</protein>
<accession>A0A5P3XEK0</accession>
<dbReference type="InterPro" id="IPR001434">
    <property type="entry name" value="OmcB-like_DUF11"/>
</dbReference>
<dbReference type="AlphaFoldDB" id="A0A5P3XEK0"/>
<dbReference type="InterPro" id="IPR051172">
    <property type="entry name" value="Chlamydia_OmcB"/>
</dbReference>